<feature type="signal peptide" evidence="1">
    <location>
        <begin position="1"/>
        <end position="18"/>
    </location>
</feature>
<proteinExistence type="predicted"/>
<sequence length="269" mass="29442">MIFSVALLGLFAASAANAAPVAETTNELNSTKWTPDHVLKHDEVILYGEDGRMEIVHESVFTSLFEEKGFALDAPEPDHHYLNTTSKRDEPYTELNERDAALDPRGFSCGATNAVITDRTENFIDWDVQMSPVVIGTGNGIDVYVSQGYSVSNSINVGGSADWGVVKDKLKLSLGVDYTRTWTTQTVINIKGTVPNGYSGVMITRPLKTRRYGRTMQGCVGSMKQTGTFMADSYKEGSYNGVKWVSGAITMCTKKQFPLSRCNGGGYFI</sequence>
<evidence type="ECO:0000256" key="1">
    <source>
        <dbReference type="SAM" id="SignalP"/>
    </source>
</evidence>
<dbReference type="AlphaFoldDB" id="A0A9P8W108"/>
<dbReference type="OrthoDB" id="4831122at2759"/>
<organism evidence="2 3">
    <name type="scientific">Thelonectria olida</name>
    <dbReference type="NCBI Taxonomy" id="1576542"/>
    <lineage>
        <taxon>Eukaryota</taxon>
        <taxon>Fungi</taxon>
        <taxon>Dikarya</taxon>
        <taxon>Ascomycota</taxon>
        <taxon>Pezizomycotina</taxon>
        <taxon>Sordariomycetes</taxon>
        <taxon>Hypocreomycetidae</taxon>
        <taxon>Hypocreales</taxon>
        <taxon>Nectriaceae</taxon>
        <taxon>Thelonectria</taxon>
    </lineage>
</organism>
<evidence type="ECO:0000313" key="3">
    <source>
        <dbReference type="Proteomes" id="UP000777438"/>
    </source>
</evidence>
<name>A0A9P8W108_9HYPO</name>
<evidence type="ECO:0000313" key="2">
    <source>
        <dbReference type="EMBL" id="KAH6887422.1"/>
    </source>
</evidence>
<accession>A0A9P8W108</accession>
<dbReference type="Proteomes" id="UP000777438">
    <property type="component" value="Unassembled WGS sequence"/>
</dbReference>
<keyword evidence="1" id="KW-0732">Signal</keyword>
<dbReference type="EMBL" id="JAGPYM010000014">
    <property type="protein sequence ID" value="KAH6887422.1"/>
    <property type="molecule type" value="Genomic_DNA"/>
</dbReference>
<gene>
    <name evidence="2" type="ORF">B0T10DRAFT_549470</name>
</gene>
<keyword evidence="3" id="KW-1185">Reference proteome</keyword>
<comment type="caution">
    <text evidence="2">The sequence shown here is derived from an EMBL/GenBank/DDBJ whole genome shotgun (WGS) entry which is preliminary data.</text>
</comment>
<reference evidence="2 3" key="1">
    <citation type="journal article" date="2021" name="Nat. Commun.">
        <title>Genetic determinants of endophytism in the Arabidopsis root mycobiome.</title>
        <authorList>
            <person name="Mesny F."/>
            <person name="Miyauchi S."/>
            <person name="Thiergart T."/>
            <person name="Pickel B."/>
            <person name="Atanasova L."/>
            <person name="Karlsson M."/>
            <person name="Huettel B."/>
            <person name="Barry K.W."/>
            <person name="Haridas S."/>
            <person name="Chen C."/>
            <person name="Bauer D."/>
            <person name="Andreopoulos W."/>
            <person name="Pangilinan J."/>
            <person name="LaButti K."/>
            <person name="Riley R."/>
            <person name="Lipzen A."/>
            <person name="Clum A."/>
            <person name="Drula E."/>
            <person name="Henrissat B."/>
            <person name="Kohler A."/>
            <person name="Grigoriev I.V."/>
            <person name="Martin F.M."/>
            <person name="Hacquard S."/>
        </authorList>
    </citation>
    <scope>NUCLEOTIDE SEQUENCE [LARGE SCALE GENOMIC DNA]</scope>
    <source>
        <strain evidence="2 3">MPI-CAGE-CH-0241</strain>
    </source>
</reference>
<protein>
    <submittedName>
        <fullName evidence="2">Uncharacterized protein</fullName>
    </submittedName>
</protein>
<feature type="chain" id="PRO_5040345641" evidence="1">
    <location>
        <begin position="19"/>
        <end position="269"/>
    </location>
</feature>